<reference evidence="2" key="1">
    <citation type="journal article" date="2022" name="Int. J. Mol. Sci.">
        <title>Draft Genome of Tanacetum Coccineum: Genomic Comparison of Closely Related Tanacetum-Family Plants.</title>
        <authorList>
            <person name="Yamashiro T."/>
            <person name="Shiraishi A."/>
            <person name="Nakayama K."/>
            <person name="Satake H."/>
        </authorList>
    </citation>
    <scope>NUCLEOTIDE SEQUENCE</scope>
</reference>
<reference evidence="2" key="2">
    <citation type="submission" date="2022-01" db="EMBL/GenBank/DDBJ databases">
        <authorList>
            <person name="Yamashiro T."/>
            <person name="Shiraishi A."/>
            <person name="Satake H."/>
            <person name="Nakayama K."/>
        </authorList>
    </citation>
    <scope>NUCLEOTIDE SEQUENCE</scope>
</reference>
<evidence type="ECO:0000313" key="3">
    <source>
        <dbReference type="Proteomes" id="UP001151760"/>
    </source>
</evidence>
<dbReference type="Proteomes" id="UP001151760">
    <property type="component" value="Unassembled WGS sequence"/>
</dbReference>
<evidence type="ECO:0000256" key="1">
    <source>
        <dbReference type="SAM" id="MobiDB-lite"/>
    </source>
</evidence>
<feature type="compositionally biased region" description="Polar residues" evidence="1">
    <location>
        <begin position="239"/>
        <end position="249"/>
    </location>
</feature>
<comment type="caution">
    <text evidence="2">The sequence shown here is derived from an EMBL/GenBank/DDBJ whole genome shotgun (WGS) entry which is preliminary data.</text>
</comment>
<feature type="compositionally biased region" description="Low complexity" evidence="1">
    <location>
        <begin position="225"/>
        <end position="234"/>
    </location>
</feature>
<evidence type="ECO:0000313" key="2">
    <source>
        <dbReference type="EMBL" id="GJS65873.1"/>
    </source>
</evidence>
<accession>A0ABQ4XLP3</accession>
<feature type="compositionally biased region" description="Polar residues" evidence="1">
    <location>
        <begin position="274"/>
        <end position="286"/>
    </location>
</feature>
<keyword evidence="3" id="KW-1185">Reference proteome</keyword>
<organism evidence="2 3">
    <name type="scientific">Tanacetum coccineum</name>
    <dbReference type="NCBI Taxonomy" id="301880"/>
    <lineage>
        <taxon>Eukaryota</taxon>
        <taxon>Viridiplantae</taxon>
        <taxon>Streptophyta</taxon>
        <taxon>Embryophyta</taxon>
        <taxon>Tracheophyta</taxon>
        <taxon>Spermatophyta</taxon>
        <taxon>Magnoliopsida</taxon>
        <taxon>eudicotyledons</taxon>
        <taxon>Gunneridae</taxon>
        <taxon>Pentapetalae</taxon>
        <taxon>asterids</taxon>
        <taxon>campanulids</taxon>
        <taxon>Asterales</taxon>
        <taxon>Asteraceae</taxon>
        <taxon>Asteroideae</taxon>
        <taxon>Anthemideae</taxon>
        <taxon>Anthemidinae</taxon>
        <taxon>Tanacetum</taxon>
    </lineage>
</organism>
<protein>
    <submittedName>
        <fullName evidence="2">Uncharacterized protein</fullName>
    </submittedName>
</protein>
<proteinExistence type="predicted"/>
<feature type="compositionally biased region" description="Basic residues" evidence="1">
    <location>
        <begin position="212"/>
        <end position="224"/>
    </location>
</feature>
<dbReference type="EMBL" id="BQNB010009609">
    <property type="protein sequence ID" value="GJS65873.1"/>
    <property type="molecule type" value="Genomic_DNA"/>
</dbReference>
<gene>
    <name evidence="2" type="ORF">Tco_0680437</name>
</gene>
<feature type="region of interest" description="Disordered" evidence="1">
    <location>
        <begin position="187"/>
        <end position="301"/>
    </location>
</feature>
<name>A0ABQ4XLP3_9ASTR</name>
<sequence>MVSNQAIEYAPQCGDLTVESLVFQTNNVIGNFNYPQNVPTYKPICKFLMNFPLKKAFTKCPSVLYQNLLREFWCMTIAYDPNPPADETQSCLLKEYLIKFLVMNSKKPLTLDFKTFTTSTSLDYNNEVLLDTQYTQDEKFKSLHGILGNSNFLKDPSKVTEIELTAHMIAVNIQKDSVSPLPFSEKKKKVKSLTVTPTLPKSQGPEALGALSKKRQKPKSKKTPTKTQVTPLTRPTEGFEQSHSVSSGNVPDPQNPERNIQLAVGNKQPIDTRLPSTVSDEGTGKTTPLPKGPRGDKDSEV</sequence>